<dbReference type="OrthoDB" id="5599552at2759"/>
<evidence type="ECO:0000256" key="3">
    <source>
        <dbReference type="ARBA" id="ARBA00023015"/>
    </source>
</evidence>
<evidence type="ECO:0000256" key="5">
    <source>
        <dbReference type="ARBA" id="ARBA00023242"/>
    </source>
</evidence>
<evidence type="ECO:0000313" key="9">
    <source>
        <dbReference type="Proteomes" id="UP000013776"/>
    </source>
</evidence>
<keyword evidence="9" id="KW-1185">Reference proteome</keyword>
<dbReference type="Gene3D" id="2.60.40.3960">
    <property type="entry name" value="Velvet domain"/>
    <property type="match status" value="1"/>
</dbReference>
<dbReference type="VEuPathDB" id="FungiDB:TAPDE_002888"/>
<keyword evidence="2" id="KW-0749">Sporulation</keyword>
<evidence type="ECO:0000256" key="2">
    <source>
        <dbReference type="ARBA" id="ARBA00022969"/>
    </source>
</evidence>
<reference evidence="8 9" key="1">
    <citation type="journal article" date="2013" name="MBio">
        <title>Genome sequencing of the plant pathogen Taphrina deformans, the causal agent of peach leaf curl.</title>
        <authorList>
            <person name="Cisse O.H."/>
            <person name="Almeida J.M.G.C.F."/>
            <person name="Fonseca A."/>
            <person name="Kumar A.A."/>
            <person name="Salojaervi J."/>
            <person name="Overmyer K."/>
            <person name="Hauser P.M."/>
            <person name="Pagni M."/>
        </authorList>
    </citation>
    <scope>NUCLEOTIDE SEQUENCE [LARGE SCALE GENOMIC DNA]</scope>
    <source>
        <strain evidence="9">PYCC 5710 / ATCC 11124 / CBS 356.35 / IMI 108563 / JCM 9778 / NBRC 8474</strain>
    </source>
</reference>
<dbReference type="PANTHER" id="PTHR33572:SF18">
    <property type="entry name" value="SPORE DEVELOPMENT REGULATOR VOSA"/>
    <property type="match status" value="1"/>
</dbReference>
<evidence type="ECO:0000256" key="6">
    <source>
        <dbReference type="SAM" id="MobiDB-lite"/>
    </source>
</evidence>
<dbReference type="PANTHER" id="PTHR33572">
    <property type="entry name" value="SPORE DEVELOPMENT REGULATOR VOSA"/>
    <property type="match status" value="1"/>
</dbReference>
<keyword evidence="4" id="KW-0804">Transcription</keyword>
<dbReference type="GO" id="GO:0005634">
    <property type="term" value="C:nucleus"/>
    <property type="evidence" value="ECO:0007669"/>
    <property type="project" value="UniProtKB-SubCell"/>
</dbReference>
<dbReference type="AlphaFoldDB" id="R4XAB5"/>
<dbReference type="Proteomes" id="UP000013776">
    <property type="component" value="Unassembled WGS sequence"/>
</dbReference>
<keyword evidence="5" id="KW-0539">Nucleus</keyword>
<dbReference type="InterPro" id="IPR021740">
    <property type="entry name" value="Velvet"/>
</dbReference>
<dbReference type="InterPro" id="IPR037525">
    <property type="entry name" value="Velvet_dom"/>
</dbReference>
<dbReference type="STRING" id="1097556.R4XAB5"/>
<evidence type="ECO:0000256" key="1">
    <source>
        <dbReference type="ARBA" id="ARBA00004123"/>
    </source>
</evidence>
<comment type="caution">
    <text evidence="8">The sequence shown here is derived from an EMBL/GenBank/DDBJ whole genome shotgun (WGS) entry which is preliminary data.</text>
</comment>
<dbReference type="Pfam" id="PF11754">
    <property type="entry name" value="Velvet"/>
    <property type="match status" value="2"/>
</dbReference>
<dbReference type="PROSITE" id="PS51821">
    <property type="entry name" value="VELVET"/>
    <property type="match status" value="1"/>
</dbReference>
<dbReference type="InterPro" id="IPR038491">
    <property type="entry name" value="Velvet_dom_sf"/>
</dbReference>
<proteinExistence type="predicted"/>
<keyword evidence="3" id="KW-0805">Transcription regulation</keyword>
<name>R4XAB5_TAPDE</name>
<feature type="region of interest" description="Disordered" evidence="6">
    <location>
        <begin position="198"/>
        <end position="219"/>
    </location>
</feature>
<feature type="region of interest" description="Disordered" evidence="6">
    <location>
        <begin position="249"/>
        <end position="275"/>
    </location>
</feature>
<protein>
    <recommendedName>
        <fullName evidence="7">Velvet domain-containing protein</fullName>
    </recommendedName>
</protein>
<organism evidence="8 9">
    <name type="scientific">Taphrina deformans (strain PYCC 5710 / ATCC 11124 / CBS 356.35 / IMI 108563 / JCM 9778 / NBRC 8474)</name>
    <name type="common">Peach leaf curl fungus</name>
    <name type="synonym">Lalaria deformans</name>
    <dbReference type="NCBI Taxonomy" id="1097556"/>
    <lineage>
        <taxon>Eukaryota</taxon>
        <taxon>Fungi</taxon>
        <taxon>Dikarya</taxon>
        <taxon>Ascomycota</taxon>
        <taxon>Taphrinomycotina</taxon>
        <taxon>Taphrinomycetes</taxon>
        <taxon>Taphrinales</taxon>
        <taxon>Taphrinaceae</taxon>
        <taxon>Taphrina</taxon>
    </lineage>
</organism>
<dbReference type="EMBL" id="CAHR02000098">
    <property type="protein sequence ID" value="CCG82748.1"/>
    <property type="molecule type" value="Genomic_DNA"/>
</dbReference>
<evidence type="ECO:0000256" key="4">
    <source>
        <dbReference type="ARBA" id="ARBA00023163"/>
    </source>
</evidence>
<evidence type="ECO:0000313" key="8">
    <source>
        <dbReference type="EMBL" id="CCG82748.1"/>
    </source>
</evidence>
<evidence type="ECO:0000259" key="7">
    <source>
        <dbReference type="PROSITE" id="PS51821"/>
    </source>
</evidence>
<accession>R4XAB5</accession>
<gene>
    <name evidence="8" type="ORF">TAPDE_002888</name>
</gene>
<sequence>MAFSGYNLFIRQQPVAARACGSADRPDRRPIDPVVILQLSHRNTTELYADGETATFFCVTTLIDTPDRASSHEQAHSSHDPAPVSTNLLTGTILSSIFYLKDPATDNQTGAFFVFSDLNIRPEGSYRLRFDVFGLRDSRVSPVAHCLSAFFTVYSAKRFPGMTNSTELSKTFSDQGLKIRIRKDIRVRKKARLDRPLADAVRAGGSPSPSKRVAEAATPMPLATVAEETWPKKDLGPRGSCHSHSLLESQEPMARDPNQAPPQHEPDHDHFRVRHPYNSDYDQYYRTSLQTNPQRFPAPLLSSSSSEKEHESSLYRRMNMKPSGNMNSYAYGLGPARQPVETRPAAPRSPANPLRFSQEIRPLWKTPILPQPCPLGQREKGLLRSLDHYDQPKVPSSDRLPSFGEAFAAYDHQVPLQASVQPSLTGSYAIQSSQVPRFPLQSARGKEDNKRAF</sequence>
<feature type="domain" description="Velvet" evidence="7">
    <location>
        <begin position="1"/>
        <end position="182"/>
    </location>
</feature>
<dbReference type="eggNOG" id="ENOG502RYQD">
    <property type="taxonomic scope" value="Eukaryota"/>
</dbReference>
<comment type="subcellular location">
    <subcellularLocation>
        <location evidence="1">Nucleus</location>
    </subcellularLocation>
</comment>
<dbReference type="GO" id="GO:0030435">
    <property type="term" value="P:sporulation resulting in formation of a cellular spore"/>
    <property type="evidence" value="ECO:0007669"/>
    <property type="project" value="UniProtKB-KW"/>
</dbReference>